<reference evidence="2" key="1">
    <citation type="submission" date="2022-11" db="EMBL/GenBank/DDBJ databases">
        <title>Minimal conservation of predation-associated metabolite biosynthetic gene clusters underscores biosynthetic potential of Myxococcota including descriptions for ten novel species: Archangium lansinium sp. nov., Myxococcus landrumus sp. nov., Nannocystis bai.</title>
        <authorList>
            <person name="Ahearne A."/>
            <person name="Stevens C."/>
            <person name="Phillips K."/>
        </authorList>
    </citation>
    <scope>NUCLEOTIDE SEQUENCE</scope>
    <source>
        <strain evidence="2">Na p29</strain>
    </source>
</reference>
<dbReference type="AlphaFoldDB" id="A0A9X3EPV9"/>
<evidence type="ECO:0000313" key="2">
    <source>
        <dbReference type="EMBL" id="MCY1008104.1"/>
    </source>
</evidence>
<evidence type="ECO:0000313" key="3">
    <source>
        <dbReference type="Proteomes" id="UP001150924"/>
    </source>
</evidence>
<dbReference type="RefSeq" id="WP_267770753.1">
    <property type="nucleotide sequence ID" value="NZ_JAPNKE010000002.1"/>
</dbReference>
<sequence>MKLVACIPRSGRRASLAVVLSTIAVVACGSPSRPSGEDTSDGGDTTTSGDTGGDAEVLVGSFQISLAAEDGKTTVLGKVYDGPTPAAIVWEEDASAGDCRLLTPRVPLCSTPCGGSAVCVEDETCQSYPTAGSVGTVTVEGLRTEAGAASFTMDPIASTYQPGGSVKLVYPPFGEGDPIAVTAEGEALGGFMVEARGIAPLALVTADIDLAPDVALALAWEAAAQPELSTIRVKLDISHHGGTKGTIVCATADDGELEIAADLVTDLLALGVAGFPSIVVTREHVGATAIAEGRVELVVAASVERSITIDGLVSCNDDSQCSDGQTCQADLTCA</sequence>
<evidence type="ECO:0000256" key="1">
    <source>
        <dbReference type="SAM" id="MobiDB-lite"/>
    </source>
</evidence>
<keyword evidence="3" id="KW-1185">Reference proteome</keyword>
<dbReference type="EMBL" id="JAPNKE010000002">
    <property type="protein sequence ID" value="MCY1008104.1"/>
    <property type="molecule type" value="Genomic_DNA"/>
</dbReference>
<organism evidence="2 3">
    <name type="scientific">Nannocystis pusilla</name>
    <dbReference type="NCBI Taxonomy" id="889268"/>
    <lineage>
        <taxon>Bacteria</taxon>
        <taxon>Pseudomonadati</taxon>
        <taxon>Myxococcota</taxon>
        <taxon>Polyangia</taxon>
        <taxon>Nannocystales</taxon>
        <taxon>Nannocystaceae</taxon>
        <taxon>Nannocystis</taxon>
    </lineage>
</organism>
<gene>
    <name evidence="2" type="ORF">OV079_21600</name>
</gene>
<evidence type="ECO:0008006" key="4">
    <source>
        <dbReference type="Google" id="ProtNLM"/>
    </source>
</evidence>
<accession>A0A9X3EPV9</accession>
<name>A0A9X3EPV9_9BACT</name>
<comment type="caution">
    <text evidence="2">The sequence shown here is derived from an EMBL/GenBank/DDBJ whole genome shotgun (WGS) entry which is preliminary data.</text>
</comment>
<feature type="region of interest" description="Disordered" evidence="1">
    <location>
        <begin position="30"/>
        <end position="54"/>
    </location>
</feature>
<proteinExistence type="predicted"/>
<protein>
    <recommendedName>
        <fullName evidence="4">Lipoprotein</fullName>
    </recommendedName>
</protein>
<dbReference type="Proteomes" id="UP001150924">
    <property type="component" value="Unassembled WGS sequence"/>
</dbReference>
<dbReference type="PROSITE" id="PS51257">
    <property type="entry name" value="PROKAR_LIPOPROTEIN"/>
    <property type="match status" value="1"/>
</dbReference>